<dbReference type="GeneID" id="18936098"/>
<feature type="region of interest" description="Disordered" evidence="1">
    <location>
        <begin position="355"/>
        <end position="375"/>
    </location>
</feature>
<proteinExistence type="predicted"/>
<dbReference type="AlphaFoldDB" id="F4S195"/>
<dbReference type="HOGENOM" id="CLU_026101_1_0_1"/>
<dbReference type="KEGG" id="mlr:MELLADRAFT_92025"/>
<feature type="compositionally biased region" description="Polar residues" evidence="1">
    <location>
        <begin position="366"/>
        <end position="375"/>
    </location>
</feature>
<feature type="compositionally biased region" description="Low complexity" evidence="1">
    <location>
        <begin position="212"/>
        <end position="225"/>
    </location>
</feature>
<dbReference type="EMBL" id="GL883137">
    <property type="protein sequence ID" value="EGG01601.1"/>
    <property type="molecule type" value="Genomic_DNA"/>
</dbReference>
<gene>
    <name evidence="2" type="ORF">MELLADRAFT_92025</name>
</gene>
<dbReference type="VEuPathDB" id="FungiDB:MELLADRAFT_92025"/>
<evidence type="ECO:0000313" key="2">
    <source>
        <dbReference type="EMBL" id="EGG01601.1"/>
    </source>
</evidence>
<keyword evidence="3" id="KW-1185">Reference proteome</keyword>
<reference evidence="3" key="1">
    <citation type="journal article" date="2011" name="Proc. Natl. Acad. Sci. U.S.A.">
        <title>Obligate biotrophy features unraveled by the genomic analysis of rust fungi.</title>
        <authorList>
            <person name="Duplessis S."/>
            <person name="Cuomo C.A."/>
            <person name="Lin Y.-C."/>
            <person name="Aerts A."/>
            <person name="Tisserant E."/>
            <person name="Veneault-Fourrey C."/>
            <person name="Joly D.L."/>
            <person name="Hacquard S."/>
            <person name="Amselem J."/>
            <person name="Cantarel B.L."/>
            <person name="Chiu R."/>
            <person name="Coutinho P.M."/>
            <person name="Feau N."/>
            <person name="Field M."/>
            <person name="Frey P."/>
            <person name="Gelhaye E."/>
            <person name="Goldberg J."/>
            <person name="Grabherr M.G."/>
            <person name="Kodira C.D."/>
            <person name="Kohler A."/>
            <person name="Kuees U."/>
            <person name="Lindquist E.A."/>
            <person name="Lucas S.M."/>
            <person name="Mago R."/>
            <person name="Mauceli E."/>
            <person name="Morin E."/>
            <person name="Murat C."/>
            <person name="Pangilinan J.L."/>
            <person name="Park R."/>
            <person name="Pearson M."/>
            <person name="Quesneville H."/>
            <person name="Rouhier N."/>
            <person name="Sakthikumar S."/>
            <person name="Salamov A.A."/>
            <person name="Schmutz J."/>
            <person name="Selles B."/>
            <person name="Shapiro H."/>
            <person name="Tanguay P."/>
            <person name="Tuskan G.A."/>
            <person name="Henrissat B."/>
            <person name="Van de Peer Y."/>
            <person name="Rouze P."/>
            <person name="Ellis J.G."/>
            <person name="Dodds P.N."/>
            <person name="Schein J.E."/>
            <person name="Zhong S."/>
            <person name="Hamelin R.C."/>
            <person name="Grigoriev I.V."/>
            <person name="Szabo L.J."/>
            <person name="Martin F."/>
        </authorList>
    </citation>
    <scope>NUCLEOTIDE SEQUENCE [LARGE SCALE GENOMIC DNA]</scope>
    <source>
        <strain evidence="3">98AG31 / pathotype 3-4-7</strain>
    </source>
</reference>
<dbReference type="RefSeq" id="XP_007415192.1">
    <property type="nucleotide sequence ID" value="XM_007415130.1"/>
</dbReference>
<name>F4S195_MELLP</name>
<evidence type="ECO:0000313" key="3">
    <source>
        <dbReference type="Proteomes" id="UP000001072"/>
    </source>
</evidence>
<organism evidence="3">
    <name type="scientific">Melampsora larici-populina (strain 98AG31 / pathotype 3-4-7)</name>
    <name type="common">Poplar leaf rust fungus</name>
    <dbReference type="NCBI Taxonomy" id="747676"/>
    <lineage>
        <taxon>Eukaryota</taxon>
        <taxon>Fungi</taxon>
        <taxon>Dikarya</taxon>
        <taxon>Basidiomycota</taxon>
        <taxon>Pucciniomycotina</taxon>
        <taxon>Pucciniomycetes</taxon>
        <taxon>Pucciniales</taxon>
        <taxon>Melampsoraceae</taxon>
        <taxon>Melampsora</taxon>
    </lineage>
</organism>
<feature type="region of interest" description="Disordered" evidence="1">
    <location>
        <begin position="206"/>
        <end position="229"/>
    </location>
</feature>
<protein>
    <submittedName>
        <fullName evidence="2">Uncharacterized protein</fullName>
    </submittedName>
</protein>
<dbReference type="InParanoid" id="F4S195"/>
<feature type="region of interest" description="Disordered" evidence="1">
    <location>
        <begin position="1"/>
        <end position="64"/>
    </location>
</feature>
<dbReference type="OrthoDB" id="2499072at2759"/>
<accession>F4S195</accession>
<sequence>MPYNTCTNGRGGGRVGAETNRSRSDSRTSSSSSRLYGSTEDEDHNPPTQTQTAPGKRKKKTPLELPTIHNYHEIGLEWGQIRSDRILSRRRGLKTRTPPAILFEAQSLQAQYNLDKTMLCIAEGISKHTLDASLNEGPLAREPNKYTNYQSCSIVSTTTPMPPKGQSAGFKQRNKTVGNAWTAFADEQKDVFTPPLFDQLVQEVMREDHPTDTSTPDPTSTIPTPNDLQPLSLEEKANVNAQKIEKVGIEEIKKVVQQLQIINNKFKFHFHLLVATWNPNETGTRALYQDEFTSSKYWAVHARDEFHLLERFALEATQATFASQRSKKKSTDSTPQTLLRKELITRLNGLIEAHLPGGRQTKTDTHPQTPNPQETLKTRTYRGDIQLKIQRQPDSRVTDEMLARGSAAGRLSDDKVKIWIEDILAKRYLVVKASTPVDSNETQTGGGDHTTIGEN</sequence>
<dbReference type="Proteomes" id="UP000001072">
    <property type="component" value="Unassembled WGS sequence"/>
</dbReference>
<evidence type="ECO:0000256" key="1">
    <source>
        <dbReference type="SAM" id="MobiDB-lite"/>
    </source>
</evidence>